<comment type="caution">
    <text evidence="1">The sequence shown here is derived from an EMBL/GenBank/DDBJ whole genome shotgun (WGS) entry which is preliminary data.</text>
</comment>
<accession>A0A9W6I3K7</accession>
<protein>
    <submittedName>
        <fullName evidence="1">Uncharacterized protein</fullName>
    </submittedName>
</protein>
<evidence type="ECO:0000313" key="2">
    <source>
        <dbReference type="Proteomes" id="UP001143474"/>
    </source>
</evidence>
<organism evidence="1 2">
    <name type="scientific">Streptosporangium carneum</name>
    <dbReference type="NCBI Taxonomy" id="47481"/>
    <lineage>
        <taxon>Bacteria</taxon>
        <taxon>Bacillati</taxon>
        <taxon>Actinomycetota</taxon>
        <taxon>Actinomycetes</taxon>
        <taxon>Streptosporangiales</taxon>
        <taxon>Streptosporangiaceae</taxon>
        <taxon>Streptosporangium</taxon>
    </lineage>
</organism>
<dbReference type="AlphaFoldDB" id="A0A9W6I3K7"/>
<gene>
    <name evidence="1" type="ORF">GCM10017600_48390</name>
</gene>
<sequence length="162" mass="18176">MAQWVSIEDIDEVARRLRVATETTAACDFQTAMRSYGSKSQAPHQAWIARLAPGWSIVIYLNGLMLSSDPLSLGGQRAFDVSYIPGIEEIDELFYTHDGTCTGSIYYEEEYQTYLEGLPYDITSTEGQIEEYLCILGRVTGRFLDHELFSSQGLLVQLPSTD</sequence>
<reference evidence="1" key="1">
    <citation type="journal article" date="2014" name="Int. J. Syst. Evol. Microbiol.">
        <title>Complete genome sequence of Corynebacterium casei LMG S-19264T (=DSM 44701T), isolated from a smear-ripened cheese.</title>
        <authorList>
            <consortium name="US DOE Joint Genome Institute (JGI-PGF)"/>
            <person name="Walter F."/>
            <person name="Albersmeier A."/>
            <person name="Kalinowski J."/>
            <person name="Ruckert C."/>
        </authorList>
    </citation>
    <scope>NUCLEOTIDE SEQUENCE</scope>
    <source>
        <strain evidence="1">VKM Ac-2007</strain>
    </source>
</reference>
<dbReference type="Proteomes" id="UP001143474">
    <property type="component" value="Unassembled WGS sequence"/>
</dbReference>
<dbReference type="EMBL" id="BSEV01000011">
    <property type="protein sequence ID" value="GLK11432.1"/>
    <property type="molecule type" value="Genomic_DNA"/>
</dbReference>
<name>A0A9W6I3K7_9ACTN</name>
<reference evidence="1" key="2">
    <citation type="submission" date="2023-01" db="EMBL/GenBank/DDBJ databases">
        <authorList>
            <person name="Sun Q."/>
            <person name="Evtushenko L."/>
        </authorList>
    </citation>
    <scope>NUCLEOTIDE SEQUENCE</scope>
    <source>
        <strain evidence="1">VKM Ac-2007</strain>
    </source>
</reference>
<keyword evidence="2" id="KW-1185">Reference proteome</keyword>
<proteinExistence type="predicted"/>
<evidence type="ECO:0000313" key="1">
    <source>
        <dbReference type="EMBL" id="GLK11432.1"/>
    </source>
</evidence>